<dbReference type="SUPFAM" id="SSF159888">
    <property type="entry name" value="YdhG-like"/>
    <property type="match status" value="1"/>
</dbReference>
<feature type="domain" description="YdhG-like" evidence="1">
    <location>
        <begin position="24"/>
        <end position="127"/>
    </location>
</feature>
<organism evidence="2 3">
    <name type="scientific">Adhaeribacter rhizoryzae</name>
    <dbReference type="NCBI Taxonomy" id="2607907"/>
    <lineage>
        <taxon>Bacteria</taxon>
        <taxon>Pseudomonadati</taxon>
        <taxon>Bacteroidota</taxon>
        <taxon>Cytophagia</taxon>
        <taxon>Cytophagales</taxon>
        <taxon>Hymenobacteraceae</taxon>
        <taxon>Adhaeribacter</taxon>
    </lineage>
</organism>
<accession>A0A5M6DGW4</accession>
<name>A0A5M6DGW4_9BACT</name>
<reference evidence="2 3" key="1">
    <citation type="submission" date="2019-09" db="EMBL/GenBank/DDBJ databases">
        <title>Genome sequence and assembly of Adhaeribacter sp.</title>
        <authorList>
            <person name="Chhetri G."/>
        </authorList>
    </citation>
    <scope>NUCLEOTIDE SEQUENCE [LARGE SCALE GENOMIC DNA]</scope>
    <source>
        <strain evidence="2 3">DK36</strain>
    </source>
</reference>
<dbReference type="InterPro" id="IPR014922">
    <property type="entry name" value="YdhG-like"/>
</dbReference>
<dbReference type="AlphaFoldDB" id="A0A5M6DGW4"/>
<dbReference type="EMBL" id="VWSF01000006">
    <property type="protein sequence ID" value="KAA5546794.1"/>
    <property type="molecule type" value="Genomic_DNA"/>
</dbReference>
<evidence type="ECO:0000313" key="2">
    <source>
        <dbReference type="EMBL" id="KAA5546794.1"/>
    </source>
</evidence>
<dbReference type="RefSeq" id="WP_150088395.1">
    <property type="nucleotide sequence ID" value="NZ_VWSF01000006.1"/>
</dbReference>
<evidence type="ECO:0000313" key="3">
    <source>
        <dbReference type="Proteomes" id="UP000323426"/>
    </source>
</evidence>
<protein>
    <submittedName>
        <fullName evidence="2">DUF1801 domain-containing protein</fullName>
    </submittedName>
</protein>
<keyword evidence="3" id="KW-1185">Reference proteome</keyword>
<sequence>MSDLNSQKVTEHINSIDAAYSGTIEFLRQVFLKADSAIAEHIKWNAPSFYYSGSMKEFDAKEYKRDLAVINLHRGKILIVFPTGNKIDKQIGLQGKDYPDGRKIVEIKDLEDAKKKADVITAGIKNWLSQIEK</sequence>
<gene>
    <name evidence="2" type="ORF">F0145_10700</name>
</gene>
<proteinExistence type="predicted"/>
<dbReference type="Pfam" id="PF08818">
    <property type="entry name" value="DUF1801"/>
    <property type="match status" value="1"/>
</dbReference>
<dbReference type="Proteomes" id="UP000323426">
    <property type="component" value="Unassembled WGS sequence"/>
</dbReference>
<evidence type="ECO:0000259" key="1">
    <source>
        <dbReference type="Pfam" id="PF08818"/>
    </source>
</evidence>
<comment type="caution">
    <text evidence="2">The sequence shown here is derived from an EMBL/GenBank/DDBJ whole genome shotgun (WGS) entry which is preliminary data.</text>
</comment>